<feature type="transmembrane region" description="Helical" evidence="1">
    <location>
        <begin position="12"/>
        <end position="33"/>
    </location>
</feature>
<evidence type="ECO:0000256" key="1">
    <source>
        <dbReference type="SAM" id="Phobius"/>
    </source>
</evidence>
<keyword evidence="1" id="KW-0472">Membrane</keyword>
<evidence type="ECO:0000313" key="2">
    <source>
        <dbReference type="EMBL" id="ADE77762.1"/>
    </source>
</evidence>
<keyword evidence="1" id="KW-0812">Transmembrane</keyword>
<protein>
    <submittedName>
        <fullName evidence="2">Uncharacterized protein</fullName>
    </submittedName>
</protein>
<proteinExistence type="evidence at transcript level"/>
<dbReference type="EMBL" id="BT124517">
    <property type="protein sequence ID" value="ADE77762.1"/>
    <property type="molecule type" value="mRNA"/>
</dbReference>
<reference evidence="2" key="1">
    <citation type="submission" date="2010-04" db="EMBL/GenBank/DDBJ databases">
        <authorList>
            <person name="Reid K.E."/>
            <person name="Liao N."/>
            <person name="Chan S."/>
            <person name="Docking R."/>
            <person name="Taylor G."/>
            <person name="Moore R."/>
            <person name="Mayo M."/>
            <person name="Munro S."/>
            <person name="King J."/>
            <person name="Yanchuk A."/>
            <person name="Holt R."/>
            <person name="Jones S."/>
            <person name="Marra M."/>
            <person name="Ritland C.E."/>
            <person name="Ritland K."/>
            <person name="Bohlmann J."/>
        </authorList>
    </citation>
    <scope>NUCLEOTIDE SEQUENCE</scope>
    <source>
        <tissue evidence="2">Bud</tissue>
    </source>
</reference>
<name>D5ADZ3_PICSI</name>
<organism evidence="2">
    <name type="scientific">Picea sitchensis</name>
    <name type="common">Sitka spruce</name>
    <name type="synonym">Pinus sitchensis</name>
    <dbReference type="NCBI Taxonomy" id="3332"/>
    <lineage>
        <taxon>Eukaryota</taxon>
        <taxon>Viridiplantae</taxon>
        <taxon>Streptophyta</taxon>
        <taxon>Embryophyta</taxon>
        <taxon>Tracheophyta</taxon>
        <taxon>Spermatophyta</taxon>
        <taxon>Pinopsida</taxon>
        <taxon>Pinidae</taxon>
        <taxon>Conifers I</taxon>
        <taxon>Pinales</taxon>
        <taxon>Pinaceae</taxon>
        <taxon>Picea</taxon>
    </lineage>
</organism>
<keyword evidence="1" id="KW-1133">Transmembrane helix</keyword>
<dbReference type="AlphaFoldDB" id="D5ADZ3"/>
<sequence length="40" mass="4869">MLRLGRISRERYAIRVAIYEFYTFLLRSLRLLIGPCFTLF</sequence>
<accession>D5ADZ3</accession>